<dbReference type="FunFam" id="1.20.1070.10:FF:000001">
    <property type="entry name" value="Olfactory receptor"/>
    <property type="match status" value="1"/>
</dbReference>
<evidence type="ECO:0000256" key="7">
    <source>
        <dbReference type="ARBA" id="ARBA00023136"/>
    </source>
</evidence>
<reference evidence="11" key="1">
    <citation type="submission" date="2025-08" db="UniProtKB">
        <authorList>
            <consortium name="Ensembl"/>
        </authorList>
    </citation>
    <scope>IDENTIFICATION</scope>
</reference>
<keyword evidence="8" id="KW-0807">Transducer</keyword>
<keyword evidence="6 9" id="KW-1133">Transmembrane helix</keyword>
<keyword evidence="7 9" id="KW-0472">Membrane</keyword>
<evidence type="ECO:0000256" key="4">
    <source>
        <dbReference type="ARBA" id="ARBA00022692"/>
    </source>
</evidence>
<evidence type="ECO:0000259" key="10">
    <source>
        <dbReference type="PROSITE" id="PS50262"/>
    </source>
</evidence>
<dbReference type="Proteomes" id="UP000694569">
    <property type="component" value="Unplaced"/>
</dbReference>
<evidence type="ECO:0000256" key="9">
    <source>
        <dbReference type="SAM" id="Phobius"/>
    </source>
</evidence>
<feature type="transmembrane region" description="Helical" evidence="9">
    <location>
        <begin position="90"/>
        <end position="111"/>
    </location>
</feature>
<keyword evidence="5" id="KW-0552">Olfaction</keyword>
<dbReference type="GO" id="GO:0004930">
    <property type="term" value="F:G protein-coupled receptor activity"/>
    <property type="evidence" value="ECO:0007669"/>
    <property type="project" value="InterPro"/>
</dbReference>
<proteinExistence type="predicted"/>
<dbReference type="GeneTree" id="ENSGT01150000286972"/>
<sequence>MYGILNYQFYKHFHLYYTFLYLVSCIDPMDKENITVTTWFILRGFPLGYHDQILFLFMLFIFIYTFTLLGNFTLISVATLDSLLHTPMYYFLRNLSFLEICYITVTLPKLLQTFVAKRKTISFYGCCTQMYCFFTLGVTECFLFAVMAYDRYVAICNPLRYFSVMSKTTCLRLAAVSWISGNLISLGQTASIFSLPYCGPNVINHFFCDIPPVLKLACTDVSANEISVSITAFLVLPLPFSLVIYSYARIIAAILRISTSSGRKKVFSTCASHFVSVTLFFGTGAFTYVRVKASENPDNDKMLSLLYSVVTPLLNPIIYSLRNQEVKGGLKKLLGTIH</sequence>
<evidence type="ECO:0000256" key="2">
    <source>
        <dbReference type="ARBA" id="ARBA00022475"/>
    </source>
</evidence>
<name>A0A8C5Q3H9_9ANUR</name>
<dbReference type="PRINTS" id="PR00245">
    <property type="entry name" value="OLFACTORYR"/>
</dbReference>
<evidence type="ECO:0000256" key="8">
    <source>
        <dbReference type="ARBA" id="ARBA00023224"/>
    </source>
</evidence>
<feature type="transmembrane region" description="Helical" evidence="9">
    <location>
        <begin position="226"/>
        <end position="245"/>
    </location>
</feature>
<keyword evidence="12" id="KW-1185">Reference proteome</keyword>
<keyword evidence="4 9" id="KW-0812">Transmembrane</keyword>
<reference evidence="11" key="2">
    <citation type="submission" date="2025-09" db="UniProtKB">
        <authorList>
            <consortium name="Ensembl"/>
        </authorList>
    </citation>
    <scope>IDENTIFICATION</scope>
</reference>
<dbReference type="Gene3D" id="1.20.1070.10">
    <property type="entry name" value="Rhodopsin 7-helix transmembrane proteins"/>
    <property type="match status" value="1"/>
</dbReference>
<protein>
    <recommendedName>
        <fullName evidence="10">G-protein coupled receptors family 1 profile domain-containing protein</fullName>
    </recommendedName>
</protein>
<feature type="transmembrane region" description="Helical" evidence="9">
    <location>
        <begin position="302"/>
        <end position="321"/>
    </location>
</feature>
<dbReference type="PANTHER" id="PTHR26453">
    <property type="entry name" value="OLFACTORY RECEPTOR"/>
    <property type="match status" value="1"/>
</dbReference>
<dbReference type="SUPFAM" id="SSF81321">
    <property type="entry name" value="Family A G protein-coupled receptor-like"/>
    <property type="match status" value="1"/>
</dbReference>
<evidence type="ECO:0000313" key="11">
    <source>
        <dbReference type="Ensembl" id="ENSLLEP00000031389.1"/>
    </source>
</evidence>
<evidence type="ECO:0000256" key="6">
    <source>
        <dbReference type="ARBA" id="ARBA00022989"/>
    </source>
</evidence>
<evidence type="ECO:0000313" key="12">
    <source>
        <dbReference type="Proteomes" id="UP000694569"/>
    </source>
</evidence>
<dbReference type="AlphaFoldDB" id="A0A8C5Q3H9"/>
<evidence type="ECO:0000256" key="3">
    <source>
        <dbReference type="ARBA" id="ARBA00022606"/>
    </source>
</evidence>
<accession>A0A8C5Q3H9</accession>
<organism evidence="11 12">
    <name type="scientific">Leptobrachium leishanense</name>
    <name type="common">Leishan spiny toad</name>
    <dbReference type="NCBI Taxonomy" id="445787"/>
    <lineage>
        <taxon>Eukaryota</taxon>
        <taxon>Metazoa</taxon>
        <taxon>Chordata</taxon>
        <taxon>Craniata</taxon>
        <taxon>Vertebrata</taxon>
        <taxon>Euteleostomi</taxon>
        <taxon>Amphibia</taxon>
        <taxon>Batrachia</taxon>
        <taxon>Anura</taxon>
        <taxon>Pelobatoidea</taxon>
        <taxon>Megophryidae</taxon>
        <taxon>Leptobrachium</taxon>
    </lineage>
</organism>
<dbReference type="InterPro" id="IPR000725">
    <property type="entry name" value="Olfact_rcpt"/>
</dbReference>
<dbReference type="PRINTS" id="PR00237">
    <property type="entry name" value="GPCRRHODOPSN"/>
</dbReference>
<keyword evidence="3" id="KW-0716">Sensory transduction</keyword>
<dbReference type="Pfam" id="PF13853">
    <property type="entry name" value="7tm_4"/>
    <property type="match status" value="1"/>
</dbReference>
<dbReference type="GO" id="GO:0004984">
    <property type="term" value="F:olfactory receptor activity"/>
    <property type="evidence" value="ECO:0007669"/>
    <property type="project" value="InterPro"/>
</dbReference>
<feature type="domain" description="G-protein coupled receptors family 1 profile" evidence="10">
    <location>
        <begin position="70"/>
        <end position="319"/>
    </location>
</feature>
<evidence type="ECO:0000256" key="1">
    <source>
        <dbReference type="ARBA" id="ARBA00004651"/>
    </source>
</evidence>
<feature type="transmembrane region" description="Helical" evidence="9">
    <location>
        <begin position="53"/>
        <end position="78"/>
    </location>
</feature>
<feature type="transmembrane region" description="Helical" evidence="9">
    <location>
        <begin position="266"/>
        <end position="290"/>
    </location>
</feature>
<dbReference type="InterPro" id="IPR000276">
    <property type="entry name" value="GPCR_Rhodpsn"/>
</dbReference>
<dbReference type="PROSITE" id="PS50262">
    <property type="entry name" value="G_PROTEIN_RECEP_F1_2"/>
    <property type="match status" value="1"/>
</dbReference>
<feature type="transmembrane region" description="Helical" evidence="9">
    <location>
        <begin position="123"/>
        <end position="149"/>
    </location>
</feature>
<comment type="subcellular location">
    <subcellularLocation>
        <location evidence="1">Cell membrane</location>
        <topology evidence="1">Multi-pass membrane protein</topology>
    </subcellularLocation>
</comment>
<dbReference type="OrthoDB" id="9975554at2759"/>
<evidence type="ECO:0000256" key="5">
    <source>
        <dbReference type="ARBA" id="ARBA00022725"/>
    </source>
</evidence>
<keyword evidence="2" id="KW-1003">Cell membrane</keyword>
<dbReference type="CDD" id="cd15225">
    <property type="entry name" value="7tmA_OR10A-like"/>
    <property type="match status" value="1"/>
</dbReference>
<dbReference type="GO" id="GO:0005886">
    <property type="term" value="C:plasma membrane"/>
    <property type="evidence" value="ECO:0007669"/>
    <property type="project" value="UniProtKB-SubCell"/>
</dbReference>
<dbReference type="InterPro" id="IPR017452">
    <property type="entry name" value="GPCR_Rhodpsn_7TM"/>
</dbReference>
<dbReference type="Ensembl" id="ENSLLET00000032598.1">
    <property type="protein sequence ID" value="ENSLLEP00000031389.1"/>
    <property type="gene ID" value="ENSLLEG00000019762.1"/>
</dbReference>